<feature type="region of interest" description="Disordered" evidence="1">
    <location>
        <begin position="1"/>
        <end position="44"/>
    </location>
</feature>
<name>A0AAV5MD19_9ROSI</name>
<evidence type="ECO:0000313" key="2">
    <source>
        <dbReference type="EMBL" id="GKV46362.1"/>
    </source>
</evidence>
<protein>
    <submittedName>
        <fullName evidence="2">Uncharacterized protein</fullName>
    </submittedName>
</protein>
<sequence length="477" mass="53226">MSFEETMSVGGSDEVRALEYGDVSMTNESSDSERTKEGVGRSEMTKVEGDRVPITVVEVEGRNERCYDVDADIVFEVSQYEFEFGTRDSLGYLIESYEISSRILIRPARVEKRACSAPWDHWMPMYAHYLATELRFPIPELLVGLLLDYSIGLTQLAPNTMRGGSRKDKGWYYFTPKVSNKESRSLFTTSPSSIKGWKEKFFFVDDTEWERGDAEVELLSSWKAKKANQNKYSLNKDEEEEVGKLVRERGNLVNIMYLTSANCIKATELYGPSALSEGKELVPSTSTRVQEVGPRPELKRKGSEESGALQKKKKVVEQEVGGNEILQFILRPPPVELDPELKESEVEGAKVRDPGKGKGLVPPLSFQSSLFDAKNATRARRFINATFPEVDKHQAREEVLRYAGATVAKHTLEANRGKAQTQKVGEKEEAYYPPKKAGGTAEKKERPGKEEEEQQAGGAGGGTNSKEAEAGKEGSED</sequence>
<feature type="compositionally biased region" description="Basic and acidic residues" evidence="1">
    <location>
        <begin position="31"/>
        <end position="44"/>
    </location>
</feature>
<feature type="compositionally biased region" description="Basic and acidic residues" evidence="1">
    <location>
        <begin position="466"/>
        <end position="477"/>
    </location>
</feature>
<reference evidence="2 3" key="1">
    <citation type="journal article" date="2021" name="Commun. Biol.">
        <title>The genome of Shorea leprosula (Dipterocarpaceae) highlights the ecological relevance of drought in aseasonal tropical rainforests.</title>
        <authorList>
            <person name="Ng K.K.S."/>
            <person name="Kobayashi M.J."/>
            <person name="Fawcett J.A."/>
            <person name="Hatakeyama M."/>
            <person name="Paape T."/>
            <person name="Ng C.H."/>
            <person name="Ang C.C."/>
            <person name="Tnah L.H."/>
            <person name="Lee C.T."/>
            <person name="Nishiyama T."/>
            <person name="Sese J."/>
            <person name="O'Brien M.J."/>
            <person name="Copetti D."/>
            <person name="Mohd Noor M.I."/>
            <person name="Ong R.C."/>
            <person name="Putra M."/>
            <person name="Sireger I.Z."/>
            <person name="Indrioko S."/>
            <person name="Kosugi Y."/>
            <person name="Izuno A."/>
            <person name="Isagi Y."/>
            <person name="Lee S.L."/>
            <person name="Shimizu K.K."/>
        </authorList>
    </citation>
    <scope>NUCLEOTIDE SEQUENCE [LARGE SCALE GENOMIC DNA]</scope>
    <source>
        <strain evidence="2">214</strain>
    </source>
</reference>
<dbReference type="EMBL" id="BPVZ01000206">
    <property type="protein sequence ID" value="GKV46362.1"/>
    <property type="molecule type" value="Genomic_DNA"/>
</dbReference>
<comment type="caution">
    <text evidence="2">The sequence shown here is derived from an EMBL/GenBank/DDBJ whole genome shotgun (WGS) entry which is preliminary data.</text>
</comment>
<evidence type="ECO:0000256" key="1">
    <source>
        <dbReference type="SAM" id="MobiDB-lite"/>
    </source>
</evidence>
<organism evidence="2 3">
    <name type="scientific">Rubroshorea leprosula</name>
    <dbReference type="NCBI Taxonomy" id="152421"/>
    <lineage>
        <taxon>Eukaryota</taxon>
        <taxon>Viridiplantae</taxon>
        <taxon>Streptophyta</taxon>
        <taxon>Embryophyta</taxon>
        <taxon>Tracheophyta</taxon>
        <taxon>Spermatophyta</taxon>
        <taxon>Magnoliopsida</taxon>
        <taxon>eudicotyledons</taxon>
        <taxon>Gunneridae</taxon>
        <taxon>Pentapetalae</taxon>
        <taxon>rosids</taxon>
        <taxon>malvids</taxon>
        <taxon>Malvales</taxon>
        <taxon>Dipterocarpaceae</taxon>
        <taxon>Rubroshorea</taxon>
    </lineage>
</organism>
<feature type="region of interest" description="Disordered" evidence="1">
    <location>
        <begin position="407"/>
        <end position="477"/>
    </location>
</feature>
<dbReference type="Proteomes" id="UP001054252">
    <property type="component" value="Unassembled WGS sequence"/>
</dbReference>
<evidence type="ECO:0000313" key="3">
    <source>
        <dbReference type="Proteomes" id="UP001054252"/>
    </source>
</evidence>
<proteinExistence type="predicted"/>
<feature type="region of interest" description="Disordered" evidence="1">
    <location>
        <begin position="277"/>
        <end position="311"/>
    </location>
</feature>
<accession>A0AAV5MD19</accession>
<dbReference type="AlphaFoldDB" id="A0AAV5MD19"/>
<keyword evidence="3" id="KW-1185">Reference proteome</keyword>
<feature type="compositionally biased region" description="Basic and acidic residues" evidence="1">
    <location>
        <begin position="294"/>
        <end position="304"/>
    </location>
</feature>
<gene>
    <name evidence="2" type="ORF">SLEP1_g53347</name>
</gene>